<dbReference type="RefSeq" id="XP_002490914.1">
    <property type="nucleotide sequence ID" value="XM_002490869.1"/>
</dbReference>
<keyword evidence="2" id="KW-1185">Reference proteome</keyword>
<name>C4QZG0_KOMPG</name>
<dbReference type="EMBL" id="FN392320">
    <property type="protein sequence ID" value="CAY68634.1"/>
    <property type="molecule type" value="Genomic_DNA"/>
</dbReference>
<protein>
    <submittedName>
        <fullName evidence="1">Uncharacterized protein</fullName>
    </submittedName>
</protein>
<accession>C4QZG0</accession>
<dbReference type="GeneID" id="8198153"/>
<dbReference type="OrthoDB" id="774557at2759"/>
<dbReference type="HOGENOM" id="CLU_721816_0_0_1"/>
<organism evidence="1 2">
    <name type="scientific">Komagataella phaffii (strain GS115 / ATCC 20864)</name>
    <name type="common">Yeast</name>
    <name type="synonym">Pichia pastoris</name>
    <dbReference type="NCBI Taxonomy" id="644223"/>
    <lineage>
        <taxon>Eukaryota</taxon>
        <taxon>Fungi</taxon>
        <taxon>Dikarya</taxon>
        <taxon>Ascomycota</taxon>
        <taxon>Saccharomycotina</taxon>
        <taxon>Pichiomycetes</taxon>
        <taxon>Pichiales</taxon>
        <taxon>Pichiaceae</taxon>
        <taxon>Komagataella</taxon>
    </lineage>
</organism>
<dbReference type="Proteomes" id="UP000000314">
    <property type="component" value="Chromosome 2"/>
</dbReference>
<dbReference type="KEGG" id="ppa:PAS_chr2-1_0034"/>
<evidence type="ECO:0000313" key="2">
    <source>
        <dbReference type="Proteomes" id="UP000000314"/>
    </source>
</evidence>
<evidence type="ECO:0000313" key="1">
    <source>
        <dbReference type="EMBL" id="CAY68634.1"/>
    </source>
</evidence>
<dbReference type="Pfam" id="PF01803">
    <property type="entry name" value="LIM_bind"/>
    <property type="match status" value="1"/>
</dbReference>
<dbReference type="OMA" id="FTHHYND"/>
<proteinExistence type="predicted"/>
<gene>
    <name evidence="1" type="ordered locus">PAS_chr2-1_0034</name>
</gene>
<dbReference type="AlphaFoldDB" id="C4QZG0"/>
<dbReference type="InterPro" id="IPR029005">
    <property type="entry name" value="LIM-bd/SEUSS"/>
</dbReference>
<sequence>MSVLAIAINVAHGAPVSWAHHFFTTTYTSVGMIPVREPYYPPGGMEIPASMDAVQPHINVPNATAGQQEQTQGPPPLRRHNMVQYQLNTNLKRQLSNFTLLKFLEFCELAGARSKLHDKEYWQKVSEDYFTPEGTISFVLKKDNKSSDTPNGGPDSIPQLRHFEMLTSLIPQFVTGWISPGVESVDIFPLLIKVEILANGSTYIESRKFCLKYTFKDGSHFDITGIARVVYNQQLKIDLFEFQDVETSRAVDLKSLYSTFEKCLKRSTIESGKAERHNDLETESQLNLPFALEEEVLSNKQSSMIKMIADEVLNASGQNTLDMDKKFHSLLQLYDTFSIMSTLVEFSTANGIASPLESLDTFLNLNKHILKESSGPPAKRPRT</sequence>
<reference evidence="1 2" key="1">
    <citation type="journal article" date="2009" name="Nat. Biotechnol.">
        <title>Genome sequence of the recombinant protein production host Pichia pastoris.</title>
        <authorList>
            <person name="De Schutter K."/>
            <person name="Lin Y.C."/>
            <person name="Tiels P."/>
            <person name="Van Hecke A."/>
            <person name="Glinka S."/>
            <person name="Weber-Lehmann J."/>
            <person name="Rouze P."/>
            <person name="Van de Peer Y."/>
            <person name="Callewaert N."/>
        </authorList>
    </citation>
    <scope>NUCLEOTIDE SEQUENCE [LARGE SCALE GENOMIC DNA]</scope>
    <source>
        <strain evidence="2">GS115 / ATCC 20864</strain>
    </source>
</reference>
<dbReference type="InParanoid" id="C4QZG0"/>